<sequence length="65" mass="7594">MSTLQNEIIFESINEAWDIRPCFNGVGNWEVFDDTGSVHETFDTLQEAEIARENFVLQQWEDSLQ</sequence>
<proteinExistence type="predicted"/>
<name>M1PQY5_9CAUD</name>
<evidence type="ECO:0000313" key="1">
    <source>
        <dbReference type="EMBL" id="AGF91324.1"/>
    </source>
</evidence>
<evidence type="ECO:0000313" key="2">
    <source>
        <dbReference type="Proteomes" id="UP000502917"/>
    </source>
</evidence>
<organism evidence="1 2">
    <name type="scientific">Cyanophage P-SS1</name>
    <dbReference type="NCBI Taxonomy" id="889957"/>
    <lineage>
        <taxon>Viruses</taxon>
        <taxon>Duplodnaviria</taxon>
        <taxon>Heunggongvirae</taxon>
        <taxon>Uroviricota</taxon>
        <taxon>Caudoviricetes</taxon>
        <taxon>Pantevenvirales</taxon>
        <taxon>Kyanoviridae</taxon>
        <taxon>Ronodorvirus</taxon>
        <taxon>Ronodorvirus ssm4</taxon>
    </lineage>
</organism>
<protein>
    <submittedName>
        <fullName evidence="1">Uncharacterized protein</fullName>
    </submittedName>
</protein>
<reference evidence="1 2" key="1">
    <citation type="submission" date="2010-12" db="EMBL/GenBank/DDBJ databases">
        <title>The Genome Sequence of Cyanophage P-SS1.</title>
        <authorList>
            <consortium name="The Broad Institute Genome Sequencing Platform"/>
            <person name="Henn M.R."/>
            <person name="Sullivan M.S."/>
            <person name="Osburne M.S."/>
            <person name="Levin J."/>
            <person name="Malboeuf C."/>
            <person name="Casali M."/>
            <person name="Russ C."/>
            <person name="Lennon N."/>
            <person name="Chapman S.B."/>
            <person name="Erlich R."/>
            <person name="Young S.K."/>
            <person name="Yandava C."/>
            <person name="Zeng Q."/>
            <person name="Alvarado L."/>
            <person name="Anderson S."/>
            <person name="Berlin A."/>
            <person name="Chen Z."/>
            <person name="Freedman E."/>
            <person name="Gellesch M."/>
            <person name="Goldberg J."/>
            <person name="Green L."/>
            <person name="Griggs A."/>
            <person name="Gujja S."/>
            <person name="Heilman E.R."/>
            <person name="Heiman D."/>
            <person name="Hollinger A."/>
            <person name="Howarth C."/>
            <person name="Larson L."/>
            <person name="Mehta T."/>
            <person name="Pearson M."/>
            <person name="Roberts A."/>
            <person name="Ryan E."/>
            <person name="Saif S."/>
            <person name="Shea T."/>
            <person name="Shenoy N."/>
            <person name="Sisk P."/>
            <person name="Stolte C."/>
            <person name="Sykes S."/>
            <person name="White J."/>
            <person name="Yu Q."/>
            <person name="Coleman M.L."/>
            <person name="Huang K.H."/>
            <person name="Weigele P.R."/>
            <person name="DeFrancesco A.S."/>
            <person name="Kern S.E."/>
            <person name="Thompson L.R."/>
            <person name="Fu R."/>
            <person name="Hombeck B."/>
            <person name="Chisholm S.W."/>
            <person name="Haas B."/>
            <person name="Nusbaum C."/>
            <person name="Birren B."/>
        </authorList>
    </citation>
    <scope>NUCLEOTIDE SEQUENCE [LARGE SCALE GENOMIC DNA]</scope>
    <source>
        <strain evidence="1 2">P-SS1</strain>
    </source>
</reference>
<accession>M1PQY5</accession>
<dbReference type="EMBL" id="JF974306">
    <property type="protein sequence ID" value="AGF91324.1"/>
    <property type="molecule type" value="Genomic_DNA"/>
</dbReference>
<dbReference type="Proteomes" id="UP000502917">
    <property type="component" value="Segment"/>
</dbReference>
<gene>
    <name evidence="1" type="ORF">CPYG_00029</name>
</gene>